<keyword evidence="3" id="KW-1185">Reference proteome</keyword>
<name>A0A1I7MZE7_9BACT</name>
<keyword evidence="1" id="KW-0812">Transmembrane</keyword>
<proteinExistence type="predicted"/>
<dbReference type="Proteomes" id="UP000199537">
    <property type="component" value="Unassembled WGS sequence"/>
</dbReference>
<dbReference type="AlphaFoldDB" id="A0A1I7MZE7"/>
<feature type="transmembrane region" description="Helical" evidence="1">
    <location>
        <begin position="12"/>
        <end position="35"/>
    </location>
</feature>
<evidence type="ECO:0000256" key="1">
    <source>
        <dbReference type="SAM" id="Phobius"/>
    </source>
</evidence>
<gene>
    <name evidence="2" type="ORF">SAMN05660895_0193</name>
</gene>
<keyword evidence="1" id="KW-0472">Membrane</keyword>
<accession>A0A1I7MZE7</accession>
<dbReference type="STRING" id="1393122.SAMN05660895_0193"/>
<evidence type="ECO:0000313" key="2">
    <source>
        <dbReference type="EMBL" id="SFV27810.1"/>
    </source>
</evidence>
<dbReference type="EMBL" id="FPCJ01000001">
    <property type="protein sequence ID" value="SFV27810.1"/>
    <property type="molecule type" value="Genomic_DNA"/>
</dbReference>
<sequence>MKNSTYRQLHIHYLFVCFSFILFLLLKDILFSLSISAYGNAGYIDLQFALLLAGICLLDAFSYHLICLNAENIHQHLN</sequence>
<organism evidence="2 3">
    <name type="scientific">Thermoflavifilum thermophilum</name>
    <dbReference type="NCBI Taxonomy" id="1393122"/>
    <lineage>
        <taxon>Bacteria</taxon>
        <taxon>Pseudomonadati</taxon>
        <taxon>Bacteroidota</taxon>
        <taxon>Chitinophagia</taxon>
        <taxon>Chitinophagales</taxon>
        <taxon>Chitinophagaceae</taxon>
        <taxon>Thermoflavifilum</taxon>
    </lineage>
</organism>
<feature type="transmembrane region" description="Helical" evidence="1">
    <location>
        <begin position="47"/>
        <end position="68"/>
    </location>
</feature>
<reference evidence="3" key="1">
    <citation type="submission" date="2016-10" db="EMBL/GenBank/DDBJ databases">
        <authorList>
            <person name="Varghese N."/>
            <person name="Submissions S."/>
        </authorList>
    </citation>
    <scope>NUCLEOTIDE SEQUENCE [LARGE SCALE GENOMIC DNA]</scope>
    <source>
        <strain evidence="3">DSM 14807</strain>
    </source>
</reference>
<keyword evidence="1" id="KW-1133">Transmembrane helix</keyword>
<evidence type="ECO:0000313" key="3">
    <source>
        <dbReference type="Proteomes" id="UP000199537"/>
    </source>
</evidence>
<protein>
    <submittedName>
        <fullName evidence="2">Uncharacterized protein</fullName>
    </submittedName>
</protein>